<dbReference type="EMBL" id="JAACYR010000132">
    <property type="protein sequence ID" value="NDJ91827.1"/>
    <property type="molecule type" value="Genomic_DNA"/>
</dbReference>
<accession>A0A7K3LHI1</accession>
<organism evidence="3 4">
    <name type="scientific">Mycolicibacter kumamotonensis</name>
    <dbReference type="NCBI Taxonomy" id="354243"/>
    <lineage>
        <taxon>Bacteria</taxon>
        <taxon>Bacillati</taxon>
        <taxon>Actinomycetota</taxon>
        <taxon>Actinomycetes</taxon>
        <taxon>Mycobacteriales</taxon>
        <taxon>Mycobacteriaceae</taxon>
        <taxon>Mycolicibacter</taxon>
    </lineage>
</organism>
<gene>
    <name evidence="3" type="ORF">GWR20_22235</name>
</gene>
<comment type="caution">
    <text evidence="3">The sequence shown here is derived from an EMBL/GenBank/DDBJ whole genome shotgun (WGS) entry which is preliminary data.</text>
</comment>
<feature type="transmembrane region" description="Helical" evidence="2">
    <location>
        <begin position="6"/>
        <end position="33"/>
    </location>
</feature>
<dbReference type="AlphaFoldDB" id="A0A7K3LHI1"/>
<evidence type="ECO:0000256" key="1">
    <source>
        <dbReference type="SAM" id="MobiDB-lite"/>
    </source>
</evidence>
<dbReference type="Proteomes" id="UP000466523">
    <property type="component" value="Unassembled WGS sequence"/>
</dbReference>
<evidence type="ECO:0000313" key="4">
    <source>
        <dbReference type="Proteomes" id="UP000466523"/>
    </source>
</evidence>
<dbReference type="RefSeq" id="WP_162113257.1">
    <property type="nucleotide sequence ID" value="NZ_JAACYR010000132.1"/>
</dbReference>
<reference evidence="3 4" key="1">
    <citation type="submission" date="2020-01" db="EMBL/GenBank/DDBJ databases">
        <authorList>
            <person name="Sanchez-Estrada R."/>
            <person name="Gonzalez-Y-Merchand J.A."/>
            <person name="Rivera-Gutierrez S."/>
        </authorList>
    </citation>
    <scope>NUCLEOTIDE SEQUENCE [LARGE SCALE GENOMIC DNA]</scope>
    <source>
        <strain evidence="3 4">CST 7247</strain>
    </source>
</reference>
<sequence length="144" mass="16011">MASEIAVAIIGGVAGLISGTAGSLTAPWAQWGVEQKRLRRQRRVELITEWRSGIDALRAAEDAAAPRLPFPGGGQLVVTTDRSDPPETRDTEQNWYETLRPHLSADVQKSLKELRGKRVAHRTGRIPDLLRAEVARLERDWKLV</sequence>
<feature type="compositionally biased region" description="Basic and acidic residues" evidence="1">
    <location>
        <begin position="81"/>
        <end position="91"/>
    </location>
</feature>
<evidence type="ECO:0000313" key="3">
    <source>
        <dbReference type="EMBL" id="NDJ91827.1"/>
    </source>
</evidence>
<proteinExistence type="predicted"/>
<evidence type="ECO:0000256" key="2">
    <source>
        <dbReference type="SAM" id="Phobius"/>
    </source>
</evidence>
<keyword evidence="2" id="KW-0472">Membrane</keyword>
<feature type="region of interest" description="Disordered" evidence="1">
    <location>
        <begin position="70"/>
        <end position="91"/>
    </location>
</feature>
<keyword evidence="2" id="KW-1133">Transmembrane helix</keyword>
<protein>
    <submittedName>
        <fullName evidence="3">Uncharacterized protein</fullName>
    </submittedName>
</protein>
<keyword evidence="2" id="KW-0812">Transmembrane</keyword>
<name>A0A7K3LHI1_9MYCO</name>